<dbReference type="RefSeq" id="WP_210655490.1">
    <property type="nucleotide sequence ID" value="NZ_JAGKSP010000001.1"/>
</dbReference>
<evidence type="ECO:0000256" key="2">
    <source>
        <dbReference type="ARBA" id="ARBA00011903"/>
    </source>
</evidence>
<keyword evidence="4" id="KW-0547">Nucleotide-binding</keyword>
<evidence type="ECO:0000313" key="10">
    <source>
        <dbReference type="EMBL" id="MBP3961818.1"/>
    </source>
</evidence>
<sequence>MSRLMHRSLVTENNPKSAVSEIYRSLRTKISFSNRDEALKSVMITSALPGEGKSTTAANVAVTYAQANKRVLLIDADLRTPVQHHIFGLNNDRYGLSTALADHSELEAVIQQTRIANLYVLTAGPEPDGPSELLDSLEMTALLEIAKERFDIVIIDTPPIMAVTDPLILANKSDGVVLVVKPGKVKNDIAAKAMAALEYGQATVIGAVLNRAGR</sequence>
<feature type="domain" description="AAA" evidence="9">
    <location>
        <begin position="49"/>
        <end position="183"/>
    </location>
</feature>
<dbReference type="EMBL" id="JAGKSP010000001">
    <property type="protein sequence ID" value="MBP3961818.1"/>
    <property type="molecule type" value="Genomic_DNA"/>
</dbReference>
<evidence type="ECO:0000256" key="3">
    <source>
        <dbReference type="ARBA" id="ARBA00022679"/>
    </source>
</evidence>
<organism evidence="10 12">
    <name type="scientific">Paenibacillus lignilyticus</name>
    <dbReference type="NCBI Taxonomy" id="1172615"/>
    <lineage>
        <taxon>Bacteria</taxon>
        <taxon>Bacillati</taxon>
        <taxon>Bacillota</taxon>
        <taxon>Bacilli</taxon>
        <taxon>Bacillales</taxon>
        <taxon>Paenibacillaceae</taxon>
        <taxon>Paenibacillus</taxon>
    </lineage>
</organism>
<dbReference type="Proteomes" id="UP000673394">
    <property type="component" value="Unassembled WGS sequence"/>
</dbReference>
<keyword evidence="7" id="KW-0829">Tyrosine-protein kinase</keyword>
<dbReference type="InterPro" id="IPR027417">
    <property type="entry name" value="P-loop_NTPase"/>
</dbReference>
<protein>
    <recommendedName>
        <fullName evidence="2">non-specific protein-tyrosine kinase</fullName>
        <ecNumber evidence="2">2.7.10.2</ecNumber>
    </recommendedName>
</protein>
<dbReference type="InterPro" id="IPR005702">
    <property type="entry name" value="Wzc-like_C"/>
</dbReference>
<reference evidence="10 12" key="1">
    <citation type="submission" date="2021-04" db="EMBL/GenBank/DDBJ databases">
        <title>Paenibacillus sp. DLE-14 whole genome sequence.</title>
        <authorList>
            <person name="Ham Y.J."/>
        </authorList>
    </citation>
    <scope>NUCLEOTIDE SEQUENCE [LARGE SCALE GENOMIC DNA]</scope>
    <source>
        <strain evidence="10 12">DLE-14</strain>
    </source>
</reference>
<dbReference type="Pfam" id="PF13614">
    <property type="entry name" value="AAA_31"/>
    <property type="match status" value="1"/>
</dbReference>
<evidence type="ECO:0000256" key="5">
    <source>
        <dbReference type="ARBA" id="ARBA00022777"/>
    </source>
</evidence>
<dbReference type="GO" id="GO:0016301">
    <property type="term" value="F:kinase activity"/>
    <property type="evidence" value="ECO:0007669"/>
    <property type="project" value="UniProtKB-KW"/>
</dbReference>
<keyword evidence="12" id="KW-1185">Reference proteome</keyword>
<comment type="catalytic activity">
    <reaction evidence="8">
        <text>L-tyrosyl-[protein] + ATP = O-phospho-L-tyrosyl-[protein] + ADP + H(+)</text>
        <dbReference type="Rhea" id="RHEA:10596"/>
        <dbReference type="Rhea" id="RHEA-COMP:10136"/>
        <dbReference type="Rhea" id="RHEA-COMP:20101"/>
        <dbReference type="ChEBI" id="CHEBI:15378"/>
        <dbReference type="ChEBI" id="CHEBI:30616"/>
        <dbReference type="ChEBI" id="CHEBI:46858"/>
        <dbReference type="ChEBI" id="CHEBI:61978"/>
        <dbReference type="ChEBI" id="CHEBI:456216"/>
        <dbReference type="EC" id="2.7.10.2"/>
    </reaction>
</comment>
<evidence type="ECO:0000256" key="4">
    <source>
        <dbReference type="ARBA" id="ARBA00022741"/>
    </source>
</evidence>
<dbReference type="CDD" id="cd05387">
    <property type="entry name" value="BY-kinase"/>
    <property type="match status" value="1"/>
</dbReference>
<dbReference type="Gene3D" id="3.40.50.300">
    <property type="entry name" value="P-loop containing nucleotide triphosphate hydrolases"/>
    <property type="match status" value="1"/>
</dbReference>
<evidence type="ECO:0000256" key="6">
    <source>
        <dbReference type="ARBA" id="ARBA00022840"/>
    </source>
</evidence>
<accession>A0ABS5C7D3</accession>
<gene>
    <name evidence="10" type="ORF">I8J30_03775</name>
    <name evidence="11" type="ORF">I8J30_12420</name>
</gene>
<keyword evidence="5 10" id="KW-0418">Kinase</keyword>
<keyword evidence="6" id="KW-0067">ATP-binding</keyword>
<evidence type="ECO:0000313" key="12">
    <source>
        <dbReference type="Proteomes" id="UP000673394"/>
    </source>
</evidence>
<dbReference type="EC" id="2.7.10.2" evidence="2"/>
<evidence type="ECO:0000256" key="1">
    <source>
        <dbReference type="ARBA" id="ARBA00007316"/>
    </source>
</evidence>
<dbReference type="PANTHER" id="PTHR32309:SF13">
    <property type="entry name" value="FERRIC ENTEROBACTIN TRANSPORT PROTEIN FEPE"/>
    <property type="match status" value="1"/>
</dbReference>
<comment type="caution">
    <text evidence="10">The sequence shown here is derived from an EMBL/GenBank/DDBJ whole genome shotgun (WGS) entry which is preliminary data.</text>
</comment>
<dbReference type="NCBIfam" id="TIGR01007">
    <property type="entry name" value="eps_fam"/>
    <property type="match status" value="1"/>
</dbReference>
<proteinExistence type="inferred from homology"/>
<evidence type="ECO:0000259" key="9">
    <source>
        <dbReference type="Pfam" id="PF13614"/>
    </source>
</evidence>
<evidence type="ECO:0000313" key="11">
    <source>
        <dbReference type="EMBL" id="MBP3963511.1"/>
    </source>
</evidence>
<keyword evidence="3" id="KW-0808">Transferase</keyword>
<dbReference type="EMBL" id="JAGKSP010000004">
    <property type="protein sequence ID" value="MBP3963511.1"/>
    <property type="molecule type" value="Genomic_DNA"/>
</dbReference>
<name>A0ABS5C7D3_9BACL</name>
<dbReference type="SUPFAM" id="SSF52540">
    <property type="entry name" value="P-loop containing nucleoside triphosphate hydrolases"/>
    <property type="match status" value="1"/>
</dbReference>
<evidence type="ECO:0000256" key="8">
    <source>
        <dbReference type="ARBA" id="ARBA00051245"/>
    </source>
</evidence>
<dbReference type="PANTHER" id="PTHR32309">
    <property type="entry name" value="TYROSINE-PROTEIN KINASE"/>
    <property type="match status" value="1"/>
</dbReference>
<dbReference type="InterPro" id="IPR050445">
    <property type="entry name" value="Bact_polysacc_biosynth/exp"/>
</dbReference>
<dbReference type="InterPro" id="IPR025669">
    <property type="entry name" value="AAA_dom"/>
</dbReference>
<evidence type="ECO:0000256" key="7">
    <source>
        <dbReference type="ARBA" id="ARBA00023137"/>
    </source>
</evidence>
<comment type="similarity">
    <text evidence="1">Belongs to the CpsD/CapB family.</text>
</comment>